<evidence type="ECO:0000256" key="4">
    <source>
        <dbReference type="SAM" id="Phobius"/>
    </source>
</evidence>
<keyword evidence="4" id="KW-1133">Transmembrane helix</keyword>
<evidence type="ECO:0000256" key="3">
    <source>
        <dbReference type="ARBA" id="ARBA00023125"/>
    </source>
</evidence>
<dbReference type="InterPro" id="IPR027417">
    <property type="entry name" value="P-loop_NTPase"/>
</dbReference>
<comment type="caution">
    <text evidence="6">The sequence shown here is derived from an EMBL/GenBank/DDBJ whole genome shotgun (WGS) entry which is preliminary data.</text>
</comment>
<gene>
    <name evidence="6" type="ORF">ETU09_01880</name>
</gene>
<dbReference type="GO" id="GO:0006298">
    <property type="term" value="P:mismatch repair"/>
    <property type="evidence" value="ECO:0007669"/>
    <property type="project" value="InterPro"/>
</dbReference>
<keyword evidence="4" id="KW-0812">Transmembrane</keyword>
<dbReference type="Gene3D" id="1.10.1420.10">
    <property type="match status" value="1"/>
</dbReference>
<organism evidence="6 7">
    <name type="scientific">Apibacter muscae</name>
    <dbReference type="NCBI Taxonomy" id="2509004"/>
    <lineage>
        <taxon>Bacteria</taxon>
        <taxon>Pseudomonadati</taxon>
        <taxon>Bacteroidota</taxon>
        <taxon>Flavobacteriia</taxon>
        <taxon>Flavobacteriales</taxon>
        <taxon>Weeksellaceae</taxon>
        <taxon>Apibacter</taxon>
    </lineage>
</organism>
<evidence type="ECO:0000259" key="5">
    <source>
        <dbReference type="SMART" id="SM00534"/>
    </source>
</evidence>
<feature type="transmembrane region" description="Helical" evidence="4">
    <location>
        <begin position="53"/>
        <end position="70"/>
    </location>
</feature>
<dbReference type="AlphaFoldDB" id="A0A563DI37"/>
<keyword evidence="1" id="KW-0547">Nucleotide-binding</keyword>
<dbReference type="InterPro" id="IPR036187">
    <property type="entry name" value="DNA_mismatch_repair_MutS_sf"/>
</dbReference>
<feature type="domain" description="DNA mismatch repair proteins mutS family" evidence="5">
    <location>
        <begin position="420"/>
        <end position="591"/>
    </location>
</feature>
<accession>A0A563DI37</accession>
<keyword evidence="2" id="KW-0067">ATP-binding</keyword>
<dbReference type="FunFam" id="3.40.50.300:FF:001552">
    <property type="entry name" value="Mismatch repair ATPase (MutS family)"/>
    <property type="match status" value="1"/>
</dbReference>
<dbReference type="PANTHER" id="PTHR11361:SF99">
    <property type="entry name" value="DNA MISMATCH REPAIR PROTEIN"/>
    <property type="match status" value="1"/>
</dbReference>
<feature type="transmembrane region" description="Helical" evidence="4">
    <location>
        <begin position="323"/>
        <end position="343"/>
    </location>
</feature>
<dbReference type="InterPro" id="IPR000432">
    <property type="entry name" value="DNA_mismatch_repair_MutS_C"/>
</dbReference>
<sequence length="598" mass="69216">MSIEQPYNEIINKEKESIHSLQKKILIVACLRMSCILLGIIFCYRFWENTYLTFTLFLFFLISFILLLKVHEKLFYKKKYSLALIHLAENELKGLNNNFSSFDGAPEEINPEHSFSFDLDIFGDQSLFQSINRTIGSLGKNILIEYFVTPSTNTDEIINRQKAIQELKNKPKLMNHFRVSGTIDKKEDICIEKFSKSFKPNQIYFYKNKLWSLFIYLVPITYLIGLILALTGIISSYWIGLLWIITFTISTLQIKKVNKILNIFDKKTDVLSSYSYLFKVIEDENFSSELLKTNQNLLLGHKEKASRIIYKLSRYCSNLNMGLAYPIVLFFNPVFLWNVRYAYLIEKWLTNYHSSIFPWMQALGRFDAFVSLGTFSYNHPEYIIPNPTNEQFILEGKEIGHPLLSRNTCVKNNITINKKSFFMVITGANMAGKSTYLRTIGTNYLLACLGAPVYAEDFLFTPSNLVTNLRTSDSLVNNESYFFSELKRLKMIIDRLKSGEHLFIILDEILKGTNSEDKQKGSIALIQQLIHLKSNGMIATHDLELGKLEVQYPSHIENYCFESHIIDNKLSFSYKMQRGIAENMNATFLMKQMGITGL</sequence>
<dbReference type="Proteomes" id="UP000319499">
    <property type="component" value="Unassembled WGS sequence"/>
</dbReference>
<feature type="transmembrane region" description="Helical" evidence="4">
    <location>
        <begin position="236"/>
        <end position="254"/>
    </location>
</feature>
<dbReference type="OrthoDB" id="9802448at2"/>
<dbReference type="InterPro" id="IPR045076">
    <property type="entry name" value="MutS"/>
</dbReference>
<evidence type="ECO:0000313" key="6">
    <source>
        <dbReference type="EMBL" id="TWP29752.1"/>
    </source>
</evidence>
<reference evidence="6 7" key="1">
    <citation type="submission" date="2019-02" db="EMBL/GenBank/DDBJ databases">
        <title>Apibacter muscae sp. nov.: a novel member of the house fly microbiota.</title>
        <authorList>
            <person name="Park R."/>
        </authorList>
    </citation>
    <scope>NUCLEOTIDE SEQUENCE [LARGE SCALE GENOMIC DNA]</scope>
    <source>
        <strain evidence="6 7">AL1</strain>
    </source>
</reference>
<dbReference type="RefSeq" id="WP_146291544.1">
    <property type="nucleotide sequence ID" value="NZ_SELH01000013.1"/>
</dbReference>
<dbReference type="SUPFAM" id="SSF52540">
    <property type="entry name" value="P-loop containing nucleoside triphosphate hydrolases"/>
    <property type="match status" value="1"/>
</dbReference>
<feature type="transmembrane region" description="Helical" evidence="4">
    <location>
        <begin position="210"/>
        <end position="230"/>
    </location>
</feature>
<dbReference type="GO" id="GO:0030983">
    <property type="term" value="F:mismatched DNA binding"/>
    <property type="evidence" value="ECO:0007669"/>
    <property type="project" value="InterPro"/>
</dbReference>
<feature type="transmembrane region" description="Helical" evidence="4">
    <location>
        <begin position="25"/>
        <end position="47"/>
    </location>
</feature>
<dbReference type="Pfam" id="PF00488">
    <property type="entry name" value="MutS_V"/>
    <property type="match status" value="1"/>
</dbReference>
<proteinExistence type="predicted"/>
<keyword evidence="4" id="KW-0472">Membrane</keyword>
<protein>
    <recommendedName>
        <fullName evidence="5">DNA mismatch repair proteins mutS family domain-containing protein</fullName>
    </recommendedName>
</protein>
<dbReference type="GO" id="GO:0005524">
    <property type="term" value="F:ATP binding"/>
    <property type="evidence" value="ECO:0007669"/>
    <property type="project" value="UniProtKB-KW"/>
</dbReference>
<evidence type="ECO:0000256" key="2">
    <source>
        <dbReference type="ARBA" id="ARBA00022840"/>
    </source>
</evidence>
<dbReference type="SUPFAM" id="SSF48334">
    <property type="entry name" value="DNA repair protein MutS, domain III"/>
    <property type="match status" value="1"/>
</dbReference>
<keyword evidence="3" id="KW-0238">DNA-binding</keyword>
<dbReference type="GO" id="GO:0140664">
    <property type="term" value="F:ATP-dependent DNA damage sensor activity"/>
    <property type="evidence" value="ECO:0007669"/>
    <property type="project" value="InterPro"/>
</dbReference>
<evidence type="ECO:0000313" key="7">
    <source>
        <dbReference type="Proteomes" id="UP000319499"/>
    </source>
</evidence>
<evidence type="ECO:0000256" key="1">
    <source>
        <dbReference type="ARBA" id="ARBA00022741"/>
    </source>
</evidence>
<dbReference type="Gene3D" id="3.40.50.300">
    <property type="entry name" value="P-loop containing nucleotide triphosphate hydrolases"/>
    <property type="match status" value="1"/>
</dbReference>
<dbReference type="GO" id="GO:0005829">
    <property type="term" value="C:cytosol"/>
    <property type="evidence" value="ECO:0007669"/>
    <property type="project" value="TreeGrafter"/>
</dbReference>
<dbReference type="SMART" id="SM00534">
    <property type="entry name" value="MUTSac"/>
    <property type="match status" value="1"/>
</dbReference>
<name>A0A563DI37_9FLAO</name>
<keyword evidence="7" id="KW-1185">Reference proteome</keyword>
<dbReference type="PANTHER" id="PTHR11361">
    <property type="entry name" value="DNA MISMATCH REPAIR PROTEIN MUTS FAMILY MEMBER"/>
    <property type="match status" value="1"/>
</dbReference>
<dbReference type="EMBL" id="SELH01000013">
    <property type="protein sequence ID" value="TWP29752.1"/>
    <property type="molecule type" value="Genomic_DNA"/>
</dbReference>